<organism evidence="2 3">
    <name type="scientific">Rhizoctonia solani</name>
    <dbReference type="NCBI Taxonomy" id="456999"/>
    <lineage>
        <taxon>Eukaryota</taxon>
        <taxon>Fungi</taxon>
        <taxon>Dikarya</taxon>
        <taxon>Basidiomycota</taxon>
        <taxon>Agaricomycotina</taxon>
        <taxon>Agaricomycetes</taxon>
        <taxon>Cantharellales</taxon>
        <taxon>Ceratobasidiaceae</taxon>
        <taxon>Rhizoctonia</taxon>
    </lineage>
</organism>
<accession>A0A8H3HAI8</accession>
<dbReference type="AlphaFoldDB" id="A0A8H3HAI8"/>
<feature type="region of interest" description="Disordered" evidence="1">
    <location>
        <begin position="878"/>
        <end position="899"/>
    </location>
</feature>
<evidence type="ECO:0000313" key="2">
    <source>
        <dbReference type="EMBL" id="CAE6512293.1"/>
    </source>
</evidence>
<sequence length="899" mass="101837">MFPITFSNHEHRVRLCPLQLRKGSPIHNPGRTYAEILLVPTKTLLPVCLRVSLVMPFLNSFVSSSSSFNPALAWSLGNGGKGYFIIAFPFALDSGWYQELPCTTFRTFQHRKEREGRIRHEFIVLKLSDDSVCRVERMGDPNARLNALATQGSVAQDLAQCFASESEAHLESSELISEVTLPCEFEIQDVLKICRAIKEGEKTRNYTLQVYNCYFFSLAIQTCLTRFIAYWEESEHFAKWHLRASEAIEDLSRTDQALSASGTSPYYHVLFKIISILSARNNQESSLIMDIKSKLQQLMACSSTVQRDIKYRVNNLLWYSTIDSSLDEFVEENVIEAVLDTLQERFSEVLTSGSFRPLEETNSRLPSILTRLVARAGGTEWPKSHALTLNKLKRKQLSQIGAGLQTLKEDTRLESHTPMDPAAGTSISWPWVQYLVAYFLWALHIALLSVSGITLLEVSGAPTIAIEKWLDDIVAKLEHASAIKCHGPEWVIQDIHMLLKDQRAIWNKSPWNSMYISIKDYIHARANIIEYLEESKPTIGVRFGDEKTELNICISSFQEHIIERIKMQAKEVESVWLGSSAKIQIELKETLSQVWRMIREDAGITEKVVQMYDHCSFINFYGIIALTTFQTLASNHQLLQNLELLSVQDLEAQVASWRESLPNLESRVQELLDVASRPDAQPEATTELARAKQELDHNIVLFAKAQEILSDKRLQANRTQAQAMSDQLQAIQRAHGDRELPYGSPAPKASDEEDKQPAPSLNMWSAIESSDLNRSPQPSNQTHRLNIAQNGQALALIHKLDSLPVRDLEARVVSWRDSLPNLEARAQDLLVAASRPDADPEMTAAYGRAKQEFEHNKFLFIKAQEILTRKHMQAQSQLAQAQGQAQAYRDLSQPPELEK</sequence>
<evidence type="ECO:0000313" key="3">
    <source>
        <dbReference type="Proteomes" id="UP000663843"/>
    </source>
</evidence>
<dbReference type="EMBL" id="CAJMWT010006046">
    <property type="protein sequence ID" value="CAE6512293.1"/>
    <property type="molecule type" value="Genomic_DNA"/>
</dbReference>
<proteinExistence type="predicted"/>
<gene>
    <name evidence="2" type="ORF">RDB_LOCUS154563</name>
</gene>
<dbReference type="Proteomes" id="UP000663843">
    <property type="component" value="Unassembled WGS sequence"/>
</dbReference>
<reference evidence="2" key="1">
    <citation type="submission" date="2021-01" db="EMBL/GenBank/DDBJ databases">
        <authorList>
            <person name="Kaushik A."/>
        </authorList>
    </citation>
    <scope>NUCLEOTIDE SEQUENCE</scope>
    <source>
        <strain evidence="2">AG2-2IIIB</strain>
    </source>
</reference>
<name>A0A8H3HAI8_9AGAM</name>
<comment type="caution">
    <text evidence="2">The sequence shown here is derived from an EMBL/GenBank/DDBJ whole genome shotgun (WGS) entry which is preliminary data.</text>
</comment>
<feature type="region of interest" description="Disordered" evidence="1">
    <location>
        <begin position="738"/>
        <end position="759"/>
    </location>
</feature>
<protein>
    <submittedName>
        <fullName evidence="2">Uncharacterized protein</fullName>
    </submittedName>
</protein>
<evidence type="ECO:0000256" key="1">
    <source>
        <dbReference type="SAM" id="MobiDB-lite"/>
    </source>
</evidence>
<feature type="compositionally biased region" description="Low complexity" evidence="1">
    <location>
        <begin position="878"/>
        <end position="887"/>
    </location>
</feature>